<name>A0A8J2KSZ8_9HEXA</name>
<dbReference type="EMBL" id="CAJVCH010515600">
    <property type="protein sequence ID" value="CAG7821572.1"/>
    <property type="molecule type" value="Genomic_DNA"/>
</dbReference>
<protein>
    <recommendedName>
        <fullName evidence="5">Carboxylesterase type B domain-containing protein</fullName>
    </recommendedName>
</protein>
<evidence type="ECO:0000256" key="4">
    <source>
        <dbReference type="ARBA" id="ARBA00023180"/>
    </source>
</evidence>
<evidence type="ECO:0000256" key="3">
    <source>
        <dbReference type="ARBA" id="ARBA00022801"/>
    </source>
</evidence>
<dbReference type="PANTHER" id="PTHR43142">
    <property type="entry name" value="CARBOXYLIC ESTER HYDROLASE"/>
    <property type="match status" value="1"/>
</dbReference>
<dbReference type="AlphaFoldDB" id="A0A8J2KSZ8"/>
<accession>A0A8J2KSZ8</accession>
<dbReference type="GO" id="GO:0052689">
    <property type="term" value="F:carboxylic ester hydrolase activity"/>
    <property type="evidence" value="ECO:0007669"/>
    <property type="project" value="UniProtKB-KW"/>
</dbReference>
<reference evidence="6" key="1">
    <citation type="submission" date="2021-06" db="EMBL/GenBank/DDBJ databases">
        <authorList>
            <person name="Hodson N. C."/>
            <person name="Mongue J. A."/>
            <person name="Jaron S. K."/>
        </authorList>
    </citation>
    <scope>NUCLEOTIDE SEQUENCE</scope>
</reference>
<feature type="domain" description="Carboxylesterase type B" evidence="5">
    <location>
        <begin position="70"/>
        <end position="180"/>
    </location>
</feature>
<keyword evidence="7" id="KW-1185">Reference proteome</keyword>
<evidence type="ECO:0000259" key="5">
    <source>
        <dbReference type="Pfam" id="PF00135"/>
    </source>
</evidence>
<dbReference type="Pfam" id="PF00135">
    <property type="entry name" value="COesterase"/>
    <property type="match status" value="1"/>
</dbReference>
<dbReference type="Proteomes" id="UP000708208">
    <property type="component" value="Unassembled WGS sequence"/>
</dbReference>
<keyword evidence="4" id="KW-0325">Glycoprotein</keyword>
<dbReference type="PANTHER" id="PTHR43142:SF1">
    <property type="entry name" value="CARBOXYLIC ESTER HYDROLASE"/>
    <property type="match status" value="1"/>
</dbReference>
<comment type="caution">
    <text evidence="6">The sequence shown here is derived from an EMBL/GenBank/DDBJ whole genome shotgun (WGS) entry which is preliminary data.</text>
</comment>
<gene>
    <name evidence="6" type="ORF">AFUS01_LOCUS31903</name>
</gene>
<evidence type="ECO:0000256" key="1">
    <source>
        <dbReference type="ARBA" id="ARBA00005964"/>
    </source>
</evidence>
<evidence type="ECO:0000313" key="7">
    <source>
        <dbReference type="Proteomes" id="UP000708208"/>
    </source>
</evidence>
<evidence type="ECO:0000256" key="2">
    <source>
        <dbReference type="ARBA" id="ARBA00022487"/>
    </source>
</evidence>
<organism evidence="6 7">
    <name type="scientific">Allacma fusca</name>
    <dbReference type="NCBI Taxonomy" id="39272"/>
    <lineage>
        <taxon>Eukaryota</taxon>
        <taxon>Metazoa</taxon>
        <taxon>Ecdysozoa</taxon>
        <taxon>Arthropoda</taxon>
        <taxon>Hexapoda</taxon>
        <taxon>Collembola</taxon>
        <taxon>Symphypleona</taxon>
        <taxon>Sminthuridae</taxon>
        <taxon>Allacma</taxon>
    </lineage>
</organism>
<evidence type="ECO:0000313" key="6">
    <source>
        <dbReference type="EMBL" id="CAG7821572.1"/>
    </source>
</evidence>
<sequence>MGLYKTLKPRKREIHAPSVGLFETTGFQAIQLISSESNFNRSPFPLCDATGDSQEENIRSEELIIHIVTFASPVPFGKWEGTRDGSRFGGKFPQIGDLGLDLGDEDCLNLNVSIAKVNNSQLLPVMVFIHGGAFQNGTGNMFQPHYFMDEDVVYVNPNYRLGVSGFLNTGDTAIRGNIGL</sequence>
<keyword evidence="3" id="KW-0378">Hydrolase</keyword>
<comment type="similarity">
    <text evidence="1">Belongs to the type-B carboxylesterase/lipase family.</text>
</comment>
<proteinExistence type="inferred from homology"/>
<dbReference type="InterPro" id="IPR002018">
    <property type="entry name" value="CarbesteraseB"/>
</dbReference>
<keyword evidence="2" id="KW-0719">Serine esterase</keyword>